<dbReference type="GO" id="GO:1990904">
    <property type="term" value="C:ribonucleoprotein complex"/>
    <property type="evidence" value="ECO:0007669"/>
    <property type="project" value="UniProtKB-KW"/>
</dbReference>
<evidence type="ECO:0000256" key="2">
    <source>
        <dbReference type="ARBA" id="ARBA00022980"/>
    </source>
</evidence>
<dbReference type="GO" id="GO:0005737">
    <property type="term" value="C:cytoplasm"/>
    <property type="evidence" value="ECO:0007669"/>
    <property type="project" value="UniProtKB-ARBA"/>
</dbReference>
<evidence type="ECO:0000313" key="7">
    <source>
        <dbReference type="Proteomes" id="UP000009374"/>
    </source>
</evidence>
<protein>
    <recommendedName>
        <fullName evidence="4 5">Large ribosomal subunit protein bL33</fullName>
    </recommendedName>
</protein>
<dbReference type="GO" id="GO:0006412">
    <property type="term" value="P:translation"/>
    <property type="evidence" value="ECO:0007669"/>
    <property type="project" value="UniProtKB-UniRule"/>
</dbReference>
<dbReference type="HAMAP" id="MF_00294">
    <property type="entry name" value="Ribosomal_bL33"/>
    <property type="match status" value="1"/>
</dbReference>
<reference evidence="6 7" key="1">
    <citation type="journal article" date="2009" name="Appl. Environ. Microbiol.">
        <title>Community genomic and proteomic analyses of chemoautotrophic iron-oxidizing "Leptospirillum rubarum" (Group II) and "Leptospirillum ferrodiazotrophum" (Group III) bacteria in acid mine drainage biofilms.</title>
        <authorList>
            <person name="Goltsman D.S."/>
            <person name="Denef V.J."/>
            <person name="Singer S.W."/>
            <person name="VerBerkmoes N.C."/>
            <person name="Lefsrud M."/>
            <person name="Mueller R.S."/>
            <person name="Dick G.J."/>
            <person name="Sun C.L."/>
            <person name="Wheeler K.E."/>
            <person name="Zemla A."/>
            <person name="Baker B.J."/>
            <person name="Hauser L."/>
            <person name="Land M."/>
            <person name="Shah M.B."/>
            <person name="Thelen M.P."/>
            <person name="Hettich R.L."/>
            <person name="Banfield J.F."/>
        </authorList>
    </citation>
    <scope>NUCLEOTIDE SEQUENCE [LARGE SCALE GENOMIC DNA]</scope>
</reference>
<name>C6HVV8_9BACT</name>
<keyword evidence="2 5" id="KW-0689">Ribosomal protein</keyword>
<dbReference type="PANTHER" id="PTHR43168:SF2">
    <property type="entry name" value="LARGE RIBOSOMAL SUBUNIT PROTEIN BL33C"/>
    <property type="match status" value="1"/>
</dbReference>
<dbReference type="PANTHER" id="PTHR43168">
    <property type="entry name" value="50S RIBOSOMAL PROTEIN L33, CHLOROPLASTIC"/>
    <property type="match status" value="1"/>
</dbReference>
<dbReference type="InterPro" id="IPR038584">
    <property type="entry name" value="Ribosomal_bL33_sf"/>
</dbReference>
<accession>C6HVV8</accession>
<dbReference type="Proteomes" id="UP000009374">
    <property type="component" value="Unassembled WGS sequence"/>
</dbReference>
<evidence type="ECO:0000313" key="6">
    <source>
        <dbReference type="EMBL" id="EES53220.1"/>
    </source>
</evidence>
<keyword evidence="7" id="KW-1185">Reference proteome</keyword>
<evidence type="ECO:0000256" key="1">
    <source>
        <dbReference type="ARBA" id="ARBA00007596"/>
    </source>
</evidence>
<dbReference type="SUPFAM" id="SSF57829">
    <property type="entry name" value="Zn-binding ribosomal proteins"/>
    <property type="match status" value="1"/>
</dbReference>
<dbReference type="Pfam" id="PF00471">
    <property type="entry name" value="Ribosomal_L33"/>
    <property type="match status" value="1"/>
</dbReference>
<proteinExistence type="inferred from homology"/>
<dbReference type="Gene3D" id="2.20.28.120">
    <property type="entry name" value="Ribosomal protein L33"/>
    <property type="match status" value="1"/>
</dbReference>
<comment type="similarity">
    <text evidence="1 5">Belongs to the bacterial ribosomal protein bL33 family.</text>
</comment>
<dbReference type="InterPro" id="IPR011332">
    <property type="entry name" value="Ribosomal_zn-bd"/>
</dbReference>
<evidence type="ECO:0000256" key="3">
    <source>
        <dbReference type="ARBA" id="ARBA00023274"/>
    </source>
</evidence>
<dbReference type="EMBL" id="GG693867">
    <property type="protein sequence ID" value="EES53220.1"/>
    <property type="molecule type" value="Genomic_DNA"/>
</dbReference>
<dbReference type="InterPro" id="IPR018264">
    <property type="entry name" value="Ribosomal_bL33_CS"/>
</dbReference>
<evidence type="ECO:0000256" key="4">
    <source>
        <dbReference type="ARBA" id="ARBA00035176"/>
    </source>
</evidence>
<sequence length="49" mass="5885">MREIITLACTECKDRNYSTMKNKRNNAEKIELKKFCKKCRGHKVHKETK</sequence>
<dbReference type="AlphaFoldDB" id="C6HVV8"/>
<keyword evidence="3 5" id="KW-0687">Ribonucleoprotein</keyword>
<dbReference type="NCBIfam" id="NF001764">
    <property type="entry name" value="PRK00504.1"/>
    <property type="match status" value="1"/>
</dbReference>
<dbReference type="NCBIfam" id="NF001860">
    <property type="entry name" value="PRK00595.1"/>
    <property type="match status" value="1"/>
</dbReference>
<dbReference type="InterPro" id="IPR001705">
    <property type="entry name" value="Ribosomal_bL33"/>
</dbReference>
<dbReference type="GO" id="GO:0005840">
    <property type="term" value="C:ribosome"/>
    <property type="evidence" value="ECO:0007669"/>
    <property type="project" value="UniProtKB-KW"/>
</dbReference>
<gene>
    <name evidence="5" type="primary">rpmG</name>
    <name evidence="6" type="ORF">UBAL3_80150008a</name>
</gene>
<evidence type="ECO:0000256" key="5">
    <source>
        <dbReference type="HAMAP-Rule" id="MF_00294"/>
    </source>
</evidence>
<dbReference type="PROSITE" id="PS00582">
    <property type="entry name" value="RIBOSOMAL_L33"/>
    <property type="match status" value="1"/>
</dbReference>
<dbReference type="GO" id="GO:0003735">
    <property type="term" value="F:structural constituent of ribosome"/>
    <property type="evidence" value="ECO:0007669"/>
    <property type="project" value="InterPro"/>
</dbReference>
<dbReference type="NCBIfam" id="TIGR01023">
    <property type="entry name" value="rpmG_bact"/>
    <property type="match status" value="1"/>
</dbReference>
<organism evidence="6 7">
    <name type="scientific">Leptospirillum ferrodiazotrophum</name>
    <dbReference type="NCBI Taxonomy" id="412449"/>
    <lineage>
        <taxon>Bacteria</taxon>
        <taxon>Pseudomonadati</taxon>
        <taxon>Nitrospirota</taxon>
        <taxon>Nitrospiria</taxon>
        <taxon>Nitrospirales</taxon>
        <taxon>Nitrospiraceae</taxon>
        <taxon>Leptospirillum</taxon>
    </lineage>
</organism>